<keyword evidence="4 6" id="KW-1133">Transmembrane helix</keyword>
<name>A0ABU3BYG9_9GAMM</name>
<organism evidence="8 9">
    <name type="scientific">Spectribacter hydrogenoxidans</name>
    <dbReference type="NCBI Taxonomy" id="3075608"/>
    <lineage>
        <taxon>Bacteria</taxon>
        <taxon>Pseudomonadati</taxon>
        <taxon>Pseudomonadota</taxon>
        <taxon>Gammaproteobacteria</taxon>
        <taxon>Salinisphaerales</taxon>
        <taxon>Salinisphaeraceae</taxon>
        <taxon>Spectribacter</taxon>
    </lineage>
</organism>
<feature type="transmembrane region" description="Helical" evidence="6">
    <location>
        <begin position="410"/>
        <end position="431"/>
    </location>
</feature>
<dbReference type="Proteomes" id="UP001251857">
    <property type="component" value="Unassembled WGS sequence"/>
</dbReference>
<feature type="transmembrane region" description="Helical" evidence="6">
    <location>
        <begin position="218"/>
        <end position="238"/>
    </location>
</feature>
<evidence type="ECO:0000259" key="7">
    <source>
        <dbReference type="Pfam" id="PF03176"/>
    </source>
</evidence>
<feature type="transmembrane region" description="Helical" evidence="6">
    <location>
        <begin position="346"/>
        <end position="370"/>
    </location>
</feature>
<evidence type="ECO:0000256" key="6">
    <source>
        <dbReference type="SAM" id="Phobius"/>
    </source>
</evidence>
<reference evidence="8 9" key="1">
    <citation type="submission" date="2023-09" db="EMBL/GenBank/DDBJ databases">
        <authorList>
            <person name="Rey-Velasco X."/>
        </authorList>
    </citation>
    <scope>NUCLEOTIDE SEQUENCE [LARGE SCALE GENOMIC DNA]</scope>
    <source>
        <strain evidence="8 9">W335</strain>
    </source>
</reference>
<comment type="caution">
    <text evidence="8">The sequence shown here is derived from an EMBL/GenBank/DDBJ whole genome shotgun (WGS) entry which is preliminary data.</text>
</comment>
<evidence type="ECO:0000313" key="9">
    <source>
        <dbReference type="Proteomes" id="UP001251857"/>
    </source>
</evidence>
<gene>
    <name evidence="8" type="ORF">RM532_04320</name>
</gene>
<feature type="transmembrane region" description="Helical" evidence="6">
    <location>
        <begin position="316"/>
        <end position="340"/>
    </location>
</feature>
<evidence type="ECO:0000256" key="3">
    <source>
        <dbReference type="ARBA" id="ARBA00022692"/>
    </source>
</evidence>
<feature type="transmembrane region" description="Helical" evidence="6">
    <location>
        <begin position="676"/>
        <end position="697"/>
    </location>
</feature>
<dbReference type="RefSeq" id="WP_311651928.1">
    <property type="nucleotide sequence ID" value="NZ_JAVRIB010000003.1"/>
</dbReference>
<dbReference type="Gene3D" id="1.20.1640.10">
    <property type="entry name" value="Multidrug efflux transporter AcrB transmembrane domain"/>
    <property type="match status" value="2"/>
</dbReference>
<keyword evidence="5 6" id="KW-0472">Membrane</keyword>
<dbReference type="PANTHER" id="PTHR33406">
    <property type="entry name" value="MEMBRANE PROTEIN MJ1562-RELATED"/>
    <property type="match status" value="1"/>
</dbReference>
<evidence type="ECO:0000313" key="8">
    <source>
        <dbReference type="EMBL" id="MDT0634174.1"/>
    </source>
</evidence>
<feature type="transmembrane region" description="Helical" evidence="6">
    <location>
        <begin position="650"/>
        <end position="670"/>
    </location>
</feature>
<feature type="transmembrane region" description="Helical" evidence="6">
    <location>
        <begin position="718"/>
        <end position="742"/>
    </location>
</feature>
<comment type="subcellular location">
    <subcellularLocation>
        <location evidence="1">Cell membrane</location>
        <topology evidence="1">Multi-pass membrane protein</topology>
    </subcellularLocation>
</comment>
<feature type="transmembrane region" description="Helical" evidence="6">
    <location>
        <begin position="623"/>
        <end position="643"/>
    </location>
</feature>
<dbReference type="SUPFAM" id="SSF82866">
    <property type="entry name" value="Multidrug efflux transporter AcrB transmembrane domain"/>
    <property type="match status" value="2"/>
</dbReference>
<protein>
    <submittedName>
        <fullName evidence="8">MMPL family transporter</fullName>
    </submittedName>
</protein>
<feature type="transmembrane region" description="Helical" evidence="6">
    <location>
        <begin position="272"/>
        <end position="290"/>
    </location>
</feature>
<feature type="transmembrane region" description="Helical" evidence="6">
    <location>
        <begin position="245"/>
        <end position="266"/>
    </location>
</feature>
<feature type="domain" description="Membrane transport protein MMPL" evidence="7">
    <location>
        <begin position="446"/>
        <end position="781"/>
    </location>
</feature>
<dbReference type="PANTHER" id="PTHR33406:SF10">
    <property type="entry name" value="SSD DOMAIN-CONTAINING PROTEIN"/>
    <property type="match status" value="1"/>
</dbReference>
<feature type="transmembrane region" description="Helical" evidence="6">
    <location>
        <begin position="754"/>
        <end position="778"/>
    </location>
</feature>
<proteinExistence type="predicted"/>
<sequence>MYSLRQRLADWVLRHRRAAFAVFALITLFFAAGLPRVQIETVFSDLLPTDDPFVQVFKDHPNFGNPLTMVIMVQRKNGTLYHADTLQKVWDLTRDIDLAPAVDHDQVLSITTTKARYAEATPYGIDMQPLMGDAPPVSPKTIADFRNRVDRSPNIRNFLVSEDDSATLIMATFIEHRIDYGETFEYVQGLVENARDANHDIYLTGQPALIGWVYRYEWQMAGIFALTLLALFGALVFYMRNLVGVVTPLITSATAAIWAFGFVGWLNISVEPLLMVVPLLLTARSFSHSVQFTERFHEIHAEVGDRLEAARRTMRVMAAPSVLSILTDVLGIAVVIAAPIPAMVRHAIFCGMWAVWLIPTGVVLISLLLATLPAPRRPVRATGGRSDEYARSGLVRLLNGIAGLTTGRRAAVTAAVVIAGGGAAVFTALQIRIGNPVEGSHLFWHDSEFNTAVRQINDHFPGTNTLEIVLEAKNDKDPSWTAQQLDTVRTMLQLQDDLETGEFPPAATLSFADYLREGNRLYNGGDPRWMPLDERQRAISAAATAAMLGSSAKAFNHVISFDAQHSTVSLWYPDNKQETVDQALATARAAVEKVGVDHEAFTVRLGTGIIALQEAINRVVERYHHLIVLLLNLFIFLMFSLAYRSVVAGILLLIPVNLSHFTMVAAMHLLGVGLDVNSMIVAAIGLGVGIDYGIYLLSRICEEFQRLDGDWEAAIRAALVTTGKAILFTATIMAVGILPLYLLSGLKFVADMGLLIMVIMGINMAMSLIVLPLLVNLLRPRFVRRPQPLLGERIDWDQEQPAR</sequence>
<evidence type="ECO:0000256" key="4">
    <source>
        <dbReference type="ARBA" id="ARBA00022989"/>
    </source>
</evidence>
<dbReference type="Pfam" id="PF03176">
    <property type="entry name" value="MMPL"/>
    <property type="match status" value="2"/>
</dbReference>
<evidence type="ECO:0000256" key="5">
    <source>
        <dbReference type="ARBA" id="ARBA00023136"/>
    </source>
</evidence>
<evidence type="ECO:0000256" key="2">
    <source>
        <dbReference type="ARBA" id="ARBA00022475"/>
    </source>
</evidence>
<keyword evidence="3 6" id="KW-0812">Transmembrane</keyword>
<dbReference type="EMBL" id="JAVRIB010000003">
    <property type="protein sequence ID" value="MDT0634174.1"/>
    <property type="molecule type" value="Genomic_DNA"/>
</dbReference>
<accession>A0ABU3BYG9</accession>
<keyword evidence="2" id="KW-1003">Cell membrane</keyword>
<feature type="domain" description="Membrane transport protein MMPL" evidence="7">
    <location>
        <begin position="145"/>
        <end position="352"/>
    </location>
</feature>
<keyword evidence="9" id="KW-1185">Reference proteome</keyword>
<dbReference type="InterPro" id="IPR004869">
    <property type="entry name" value="MMPL_dom"/>
</dbReference>
<dbReference type="InterPro" id="IPR050545">
    <property type="entry name" value="Mycobact_MmpL"/>
</dbReference>
<evidence type="ECO:0000256" key="1">
    <source>
        <dbReference type="ARBA" id="ARBA00004651"/>
    </source>
</evidence>